<evidence type="ECO:0000256" key="1">
    <source>
        <dbReference type="SAM" id="MobiDB-lite"/>
    </source>
</evidence>
<dbReference type="Proteomes" id="UP000552097">
    <property type="component" value="Unassembled WGS sequence"/>
</dbReference>
<evidence type="ECO:0000313" key="2">
    <source>
        <dbReference type="EMBL" id="MBB5808635.1"/>
    </source>
</evidence>
<sequence>MRSLGTALGAGALLVALVGCSSQGGVSRSDAGGPVLSTESATATLPSAPTSTEPEFENPVPPGGKQVPKDKVDASQLPEGTPSVVWTEADGNVIGAVGVEGGCSKASLMFVKQDAQQVHVELVETTPSGTQACTMDIRYPPLGLKLDTPLGDRKVVITHRQAVE</sequence>
<feature type="region of interest" description="Disordered" evidence="1">
    <location>
        <begin position="27"/>
        <end position="82"/>
    </location>
</feature>
<comment type="caution">
    <text evidence="2">The sequence shown here is derived from an EMBL/GenBank/DDBJ whole genome shotgun (WGS) entry which is preliminary data.</text>
</comment>
<feature type="compositionally biased region" description="Low complexity" evidence="1">
    <location>
        <begin position="36"/>
        <end position="53"/>
    </location>
</feature>
<dbReference type="AlphaFoldDB" id="A0A7W9HUA8"/>
<dbReference type="PROSITE" id="PS51257">
    <property type="entry name" value="PROKAR_LIPOPROTEIN"/>
    <property type="match status" value="1"/>
</dbReference>
<evidence type="ECO:0008006" key="4">
    <source>
        <dbReference type="Google" id="ProtNLM"/>
    </source>
</evidence>
<dbReference type="RefSeq" id="WP_184928518.1">
    <property type="nucleotide sequence ID" value="NZ_JACHMO010000001.1"/>
</dbReference>
<evidence type="ECO:0000313" key="3">
    <source>
        <dbReference type="Proteomes" id="UP000552097"/>
    </source>
</evidence>
<reference evidence="2 3" key="1">
    <citation type="submission" date="2020-08" db="EMBL/GenBank/DDBJ databases">
        <title>Sequencing the genomes of 1000 actinobacteria strains.</title>
        <authorList>
            <person name="Klenk H.-P."/>
        </authorList>
    </citation>
    <scope>NUCLEOTIDE SEQUENCE [LARGE SCALE GENOMIC DNA]</scope>
    <source>
        <strain evidence="2 3">DSM 45486</strain>
    </source>
</reference>
<name>A0A7W9HUA8_9PSEU</name>
<organism evidence="2 3">
    <name type="scientific">Saccharothrix ecbatanensis</name>
    <dbReference type="NCBI Taxonomy" id="1105145"/>
    <lineage>
        <taxon>Bacteria</taxon>
        <taxon>Bacillati</taxon>
        <taxon>Actinomycetota</taxon>
        <taxon>Actinomycetes</taxon>
        <taxon>Pseudonocardiales</taxon>
        <taxon>Pseudonocardiaceae</taxon>
        <taxon>Saccharothrix</taxon>
    </lineage>
</organism>
<proteinExistence type="predicted"/>
<keyword evidence="3" id="KW-1185">Reference proteome</keyword>
<protein>
    <recommendedName>
        <fullName evidence="4">Lipoprotein</fullName>
    </recommendedName>
</protein>
<gene>
    <name evidence="2" type="ORF">F4560_008403</name>
</gene>
<dbReference type="EMBL" id="JACHMO010000001">
    <property type="protein sequence ID" value="MBB5808635.1"/>
    <property type="molecule type" value="Genomic_DNA"/>
</dbReference>
<accession>A0A7W9HUA8</accession>